<organism evidence="2 3">
    <name type="scientific">Ramlibacter pinisoli</name>
    <dbReference type="NCBI Taxonomy" id="2682844"/>
    <lineage>
        <taxon>Bacteria</taxon>
        <taxon>Pseudomonadati</taxon>
        <taxon>Pseudomonadota</taxon>
        <taxon>Betaproteobacteria</taxon>
        <taxon>Burkholderiales</taxon>
        <taxon>Comamonadaceae</taxon>
        <taxon>Ramlibacter</taxon>
    </lineage>
</organism>
<accession>A0A6N8IX85</accession>
<proteinExistence type="predicted"/>
<sequence length="60" mass="6601">MFSSQVTLLTAGFLIVLVAGGIGLWIRGRRGRGDLLPDTRVSTLVFPPETKFQPSVFPRQ</sequence>
<dbReference type="Proteomes" id="UP000469385">
    <property type="component" value="Unassembled WGS sequence"/>
</dbReference>
<dbReference type="AlphaFoldDB" id="A0A6N8IX85"/>
<reference evidence="2 3" key="1">
    <citation type="submission" date="2019-12" db="EMBL/GenBank/DDBJ databases">
        <authorList>
            <person name="Huq M.A."/>
        </authorList>
    </citation>
    <scope>NUCLEOTIDE SEQUENCE [LARGE SCALE GENOMIC DNA]</scope>
    <source>
        <strain evidence="2 3">MAH-25</strain>
    </source>
</reference>
<evidence type="ECO:0000313" key="3">
    <source>
        <dbReference type="Proteomes" id="UP000469385"/>
    </source>
</evidence>
<name>A0A6N8IX85_9BURK</name>
<keyword evidence="1" id="KW-0812">Transmembrane</keyword>
<evidence type="ECO:0000256" key="1">
    <source>
        <dbReference type="SAM" id="Phobius"/>
    </source>
</evidence>
<evidence type="ECO:0000313" key="2">
    <source>
        <dbReference type="EMBL" id="MVQ31609.1"/>
    </source>
</evidence>
<keyword evidence="3" id="KW-1185">Reference proteome</keyword>
<gene>
    <name evidence="2" type="ORF">GON04_19280</name>
</gene>
<keyword evidence="1" id="KW-0472">Membrane</keyword>
<keyword evidence="1" id="KW-1133">Transmembrane helix</keyword>
<feature type="transmembrane region" description="Helical" evidence="1">
    <location>
        <begin position="6"/>
        <end position="26"/>
    </location>
</feature>
<dbReference type="EMBL" id="WSEL01000009">
    <property type="protein sequence ID" value="MVQ31609.1"/>
    <property type="molecule type" value="Genomic_DNA"/>
</dbReference>
<comment type="caution">
    <text evidence="2">The sequence shown here is derived from an EMBL/GenBank/DDBJ whole genome shotgun (WGS) entry which is preliminary data.</text>
</comment>
<protein>
    <recommendedName>
        <fullName evidence="4">LPXTG cell wall anchor domain-containing protein</fullName>
    </recommendedName>
</protein>
<dbReference type="RefSeq" id="WP_157399642.1">
    <property type="nucleotide sequence ID" value="NZ_WSEL01000009.1"/>
</dbReference>
<evidence type="ECO:0008006" key="4">
    <source>
        <dbReference type="Google" id="ProtNLM"/>
    </source>
</evidence>